<keyword evidence="3" id="KW-1185">Reference proteome</keyword>
<evidence type="ECO:0000313" key="2">
    <source>
        <dbReference type="EMBL" id="CAZ85356.1"/>
    </source>
</evidence>
<feature type="compositionally biased region" description="Low complexity" evidence="1">
    <location>
        <begin position="42"/>
        <end position="53"/>
    </location>
</feature>
<evidence type="ECO:0000313" key="3">
    <source>
        <dbReference type="Proteomes" id="UP000006911"/>
    </source>
</evidence>
<evidence type="ECO:0000256" key="1">
    <source>
        <dbReference type="SAM" id="MobiDB-lite"/>
    </source>
</evidence>
<feature type="compositionally biased region" description="Basic and acidic residues" evidence="1">
    <location>
        <begin position="57"/>
        <end position="66"/>
    </location>
</feature>
<dbReference type="AlphaFoldDB" id="D5GLG3"/>
<name>D5GLG3_TUBMM</name>
<dbReference type="InParanoid" id="D5GLG3"/>
<gene>
    <name evidence="2" type="ORF">GSTUM_00010181001</name>
</gene>
<dbReference type="Proteomes" id="UP000006911">
    <property type="component" value="Unassembled WGS sequence"/>
</dbReference>
<dbReference type="RefSeq" id="XP_002841165.1">
    <property type="nucleotide sequence ID" value="XM_002841119.1"/>
</dbReference>
<dbReference type="HOGENOM" id="CLU_2724052_0_0_1"/>
<accession>D5GLG3</accession>
<sequence length="72" mass="8069">MFYLLYIFLAAFFLLTFNSGAFFVFHLPSIVRGFLSLLSIGSTGTTASSSSTRGRQRRPEGLERGSWRQGWG</sequence>
<dbReference type="GeneID" id="9186100"/>
<proteinExistence type="predicted"/>
<feature type="region of interest" description="Disordered" evidence="1">
    <location>
        <begin position="42"/>
        <end position="72"/>
    </location>
</feature>
<dbReference type="KEGG" id="tml:GSTUM_00010181001"/>
<organism evidence="2 3">
    <name type="scientific">Tuber melanosporum (strain Mel28)</name>
    <name type="common">Perigord black truffle</name>
    <dbReference type="NCBI Taxonomy" id="656061"/>
    <lineage>
        <taxon>Eukaryota</taxon>
        <taxon>Fungi</taxon>
        <taxon>Dikarya</taxon>
        <taxon>Ascomycota</taxon>
        <taxon>Pezizomycotina</taxon>
        <taxon>Pezizomycetes</taxon>
        <taxon>Pezizales</taxon>
        <taxon>Tuberaceae</taxon>
        <taxon>Tuber</taxon>
    </lineage>
</organism>
<reference evidence="2 3" key="1">
    <citation type="journal article" date="2010" name="Nature">
        <title>Perigord black truffle genome uncovers evolutionary origins and mechanisms of symbiosis.</title>
        <authorList>
            <person name="Martin F."/>
            <person name="Kohler A."/>
            <person name="Murat C."/>
            <person name="Balestrini R."/>
            <person name="Coutinho P.M."/>
            <person name="Jaillon O."/>
            <person name="Montanini B."/>
            <person name="Morin E."/>
            <person name="Noel B."/>
            <person name="Percudani R."/>
            <person name="Porcel B."/>
            <person name="Rubini A."/>
            <person name="Amicucci A."/>
            <person name="Amselem J."/>
            <person name="Anthouard V."/>
            <person name="Arcioni S."/>
            <person name="Artiguenave F."/>
            <person name="Aury J.M."/>
            <person name="Ballario P."/>
            <person name="Bolchi A."/>
            <person name="Brenna A."/>
            <person name="Brun A."/>
            <person name="Buee M."/>
            <person name="Cantarel B."/>
            <person name="Chevalier G."/>
            <person name="Couloux A."/>
            <person name="Da Silva C."/>
            <person name="Denoeud F."/>
            <person name="Duplessis S."/>
            <person name="Ghignone S."/>
            <person name="Hilselberger B."/>
            <person name="Iotti M."/>
            <person name="Marcais B."/>
            <person name="Mello A."/>
            <person name="Miranda M."/>
            <person name="Pacioni G."/>
            <person name="Quesneville H."/>
            <person name="Riccioni C."/>
            <person name="Ruotolo R."/>
            <person name="Splivallo R."/>
            <person name="Stocchi V."/>
            <person name="Tisserant E."/>
            <person name="Viscomi A.R."/>
            <person name="Zambonelli A."/>
            <person name="Zampieri E."/>
            <person name="Henrissat B."/>
            <person name="Lebrun M.H."/>
            <person name="Paolocci F."/>
            <person name="Bonfante P."/>
            <person name="Ottonello S."/>
            <person name="Wincker P."/>
        </authorList>
    </citation>
    <scope>NUCLEOTIDE SEQUENCE [LARGE SCALE GENOMIC DNA]</scope>
    <source>
        <strain evidence="2 3">Mel28</strain>
    </source>
</reference>
<protein>
    <submittedName>
        <fullName evidence="2">(Perigord truffle) hypothetical protein</fullName>
    </submittedName>
</protein>
<dbReference type="EMBL" id="FN430348">
    <property type="protein sequence ID" value="CAZ85356.1"/>
    <property type="molecule type" value="Genomic_DNA"/>
</dbReference>